<feature type="domain" description="Tyr recombinase" evidence="2">
    <location>
        <begin position="1"/>
        <end position="159"/>
    </location>
</feature>
<dbReference type="InterPro" id="IPR013762">
    <property type="entry name" value="Integrase-like_cat_sf"/>
</dbReference>
<evidence type="ECO:0000313" key="4">
    <source>
        <dbReference type="Proteomes" id="UP000006008"/>
    </source>
</evidence>
<evidence type="ECO:0000313" key="3">
    <source>
        <dbReference type="EMBL" id="EHB92503.1"/>
    </source>
</evidence>
<protein>
    <recommendedName>
        <fullName evidence="2">Tyr recombinase domain-containing protein</fullName>
    </recommendedName>
</protein>
<sequence>MQAKFTVRRLELIRDLFVFSCWTGLAYIDLKNLRRQHLYTIDGQLWIRINRQKSKEMSTIRLLDIPKLLLEKYDNPTLENLFPVPSNQKTNAYLKEIADICKIHKNITFHVARHTFATTIALSHGMPVESLAKMLGHSNIKTTQIYAKITDHKLNQDMEELSHKLDNKNSS</sequence>
<dbReference type="eggNOG" id="COG4974">
    <property type="taxonomic scope" value="Bacteria"/>
</dbReference>
<dbReference type="PROSITE" id="PS51898">
    <property type="entry name" value="TYR_RECOMBINASE"/>
    <property type="match status" value="1"/>
</dbReference>
<keyword evidence="4" id="KW-1185">Reference proteome</keyword>
<keyword evidence="1" id="KW-0233">DNA recombination</keyword>
<dbReference type="CDD" id="cd01185">
    <property type="entry name" value="INTN1_C_like"/>
    <property type="match status" value="1"/>
</dbReference>
<dbReference type="Gene3D" id="1.10.443.10">
    <property type="entry name" value="Intergrase catalytic core"/>
    <property type="match status" value="1"/>
</dbReference>
<comment type="caution">
    <text evidence="3">The sequence shown here is derived from an EMBL/GenBank/DDBJ whole genome shotgun (WGS) entry which is preliminary data.</text>
</comment>
<dbReference type="PANTHER" id="PTHR30349:SF64">
    <property type="entry name" value="PROPHAGE INTEGRASE INTD-RELATED"/>
    <property type="match status" value="1"/>
</dbReference>
<gene>
    <name evidence="3" type="ORF">HMPREF9450_00707</name>
</gene>
<dbReference type="SUPFAM" id="SSF56349">
    <property type="entry name" value="DNA breaking-rejoining enzymes"/>
    <property type="match status" value="1"/>
</dbReference>
<dbReference type="GO" id="GO:0003677">
    <property type="term" value="F:DNA binding"/>
    <property type="evidence" value="ECO:0007669"/>
    <property type="project" value="InterPro"/>
</dbReference>
<dbReference type="HOGENOM" id="CLU_033139_3_3_10"/>
<dbReference type="AlphaFoldDB" id="G5H7Q4"/>
<dbReference type="InterPro" id="IPR002104">
    <property type="entry name" value="Integrase_catalytic"/>
</dbReference>
<dbReference type="Proteomes" id="UP000006008">
    <property type="component" value="Unassembled WGS sequence"/>
</dbReference>
<reference evidence="3 4" key="1">
    <citation type="submission" date="2011-08" db="EMBL/GenBank/DDBJ databases">
        <title>The Genome Sequence of Alistipes indistinctus YIT 12060.</title>
        <authorList>
            <consortium name="The Broad Institute Genome Sequencing Platform"/>
            <person name="Earl A."/>
            <person name="Ward D."/>
            <person name="Feldgarden M."/>
            <person name="Gevers D."/>
            <person name="Morotomi M."/>
            <person name="Young S.K."/>
            <person name="Zeng Q."/>
            <person name="Gargeya S."/>
            <person name="Fitzgerald M."/>
            <person name="Haas B."/>
            <person name="Abouelleil A."/>
            <person name="Alvarado L."/>
            <person name="Arachchi H.M."/>
            <person name="Berlin A."/>
            <person name="Brown A."/>
            <person name="Chapman S.B."/>
            <person name="Chen Z."/>
            <person name="Dunbar C."/>
            <person name="Freedman E."/>
            <person name="Gearin G."/>
            <person name="Gellesch M."/>
            <person name="Goldberg J."/>
            <person name="Griggs A."/>
            <person name="Gujja S."/>
            <person name="Heiman D."/>
            <person name="Howarth C."/>
            <person name="Larson L."/>
            <person name="Lui A."/>
            <person name="MacDonald P.J.P."/>
            <person name="Montmayeur A."/>
            <person name="Murphy C."/>
            <person name="Neiman D."/>
            <person name="Pearson M."/>
            <person name="Priest M."/>
            <person name="Roberts A."/>
            <person name="Saif S."/>
            <person name="Shea T."/>
            <person name="Shenoy N."/>
            <person name="Sisk P."/>
            <person name="Stolte C."/>
            <person name="Sykes S."/>
            <person name="Wortman J."/>
            <person name="Nusbaum C."/>
            <person name="Birren B."/>
        </authorList>
    </citation>
    <scope>NUCLEOTIDE SEQUENCE [LARGE SCALE GENOMIC DNA]</scope>
    <source>
        <strain evidence="3 4">YIT 12060</strain>
    </source>
</reference>
<evidence type="ECO:0000259" key="2">
    <source>
        <dbReference type="PROSITE" id="PS51898"/>
    </source>
</evidence>
<dbReference type="Pfam" id="PF00589">
    <property type="entry name" value="Phage_integrase"/>
    <property type="match status" value="1"/>
</dbReference>
<evidence type="ECO:0000256" key="1">
    <source>
        <dbReference type="ARBA" id="ARBA00023172"/>
    </source>
</evidence>
<dbReference type="PATRIC" id="fig|742725.3.peg.762"/>
<name>G5H7Q4_9BACT</name>
<organism evidence="3 4">
    <name type="scientific">Alistipes indistinctus YIT 12060</name>
    <dbReference type="NCBI Taxonomy" id="742725"/>
    <lineage>
        <taxon>Bacteria</taxon>
        <taxon>Pseudomonadati</taxon>
        <taxon>Bacteroidota</taxon>
        <taxon>Bacteroidia</taxon>
        <taxon>Bacteroidales</taxon>
        <taxon>Rikenellaceae</taxon>
        <taxon>Alistipes</taxon>
    </lineage>
</organism>
<dbReference type="InterPro" id="IPR011010">
    <property type="entry name" value="DNA_brk_join_enz"/>
</dbReference>
<proteinExistence type="predicted"/>
<dbReference type="GO" id="GO:0015074">
    <property type="term" value="P:DNA integration"/>
    <property type="evidence" value="ECO:0007669"/>
    <property type="project" value="InterPro"/>
</dbReference>
<dbReference type="EMBL" id="ADLD01000009">
    <property type="protein sequence ID" value="EHB92503.1"/>
    <property type="molecule type" value="Genomic_DNA"/>
</dbReference>
<dbReference type="GO" id="GO:0006310">
    <property type="term" value="P:DNA recombination"/>
    <property type="evidence" value="ECO:0007669"/>
    <property type="project" value="UniProtKB-KW"/>
</dbReference>
<accession>G5H7Q4</accession>
<dbReference type="PANTHER" id="PTHR30349">
    <property type="entry name" value="PHAGE INTEGRASE-RELATED"/>
    <property type="match status" value="1"/>
</dbReference>
<dbReference type="InterPro" id="IPR050090">
    <property type="entry name" value="Tyrosine_recombinase_XerCD"/>
</dbReference>
<dbReference type="STRING" id="742725.HMPREF9450_00707"/>